<gene>
    <name evidence="2" type="ORF">ILUMI_18194</name>
</gene>
<sequence>MTEAAESTLRNIEPKRKKFWYGEDCKNALRKRYNVDRLQEERIMQQLQNEINATLERNHPIHDTIEEESS</sequence>
<dbReference type="EMBL" id="VTPC01080711">
    <property type="protein sequence ID" value="KAF2887979.1"/>
    <property type="molecule type" value="Genomic_DNA"/>
</dbReference>
<evidence type="ECO:0000256" key="1">
    <source>
        <dbReference type="SAM" id="Coils"/>
    </source>
</evidence>
<evidence type="ECO:0000313" key="2">
    <source>
        <dbReference type="EMBL" id="KAF2887979.1"/>
    </source>
</evidence>
<dbReference type="OrthoDB" id="8195170at2759"/>
<feature type="coiled-coil region" evidence="1">
    <location>
        <begin position="30"/>
        <end position="57"/>
    </location>
</feature>
<keyword evidence="1" id="KW-0175">Coiled coil</keyword>
<keyword evidence="3" id="KW-1185">Reference proteome</keyword>
<dbReference type="AlphaFoldDB" id="A0A8K0CIH3"/>
<protein>
    <submittedName>
        <fullName evidence="2">Uncharacterized protein</fullName>
    </submittedName>
</protein>
<dbReference type="Proteomes" id="UP000801492">
    <property type="component" value="Unassembled WGS sequence"/>
</dbReference>
<name>A0A8K0CIH3_IGNLU</name>
<comment type="caution">
    <text evidence="2">The sequence shown here is derived from an EMBL/GenBank/DDBJ whole genome shotgun (WGS) entry which is preliminary data.</text>
</comment>
<accession>A0A8K0CIH3</accession>
<proteinExistence type="predicted"/>
<reference evidence="2" key="1">
    <citation type="submission" date="2019-08" db="EMBL/GenBank/DDBJ databases">
        <title>The genome of the North American firefly Photinus pyralis.</title>
        <authorList>
            <consortium name="Photinus pyralis genome working group"/>
            <person name="Fallon T.R."/>
            <person name="Sander Lower S.E."/>
            <person name="Weng J.-K."/>
        </authorList>
    </citation>
    <scope>NUCLEOTIDE SEQUENCE</scope>
    <source>
        <strain evidence="2">TRF0915ILg1</strain>
        <tissue evidence="2">Whole body</tissue>
    </source>
</reference>
<organism evidence="2 3">
    <name type="scientific">Ignelater luminosus</name>
    <name type="common">Cucubano</name>
    <name type="synonym">Pyrophorus luminosus</name>
    <dbReference type="NCBI Taxonomy" id="2038154"/>
    <lineage>
        <taxon>Eukaryota</taxon>
        <taxon>Metazoa</taxon>
        <taxon>Ecdysozoa</taxon>
        <taxon>Arthropoda</taxon>
        <taxon>Hexapoda</taxon>
        <taxon>Insecta</taxon>
        <taxon>Pterygota</taxon>
        <taxon>Neoptera</taxon>
        <taxon>Endopterygota</taxon>
        <taxon>Coleoptera</taxon>
        <taxon>Polyphaga</taxon>
        <taxon>Elateriformia</taxon>
        <taxon>Elateroidea</taxon>
        <taxon>Elateridae</taxon>
        <taxon>Agrypninae</taxon>
        <taxon>Pyrophorini</taxon>
        <taxon>Ignelater</taxon>
    </lineage>
</organism>
<evidence type="ECO:0000313" key="3">
    <source>
        <dbReference type="Proteomes" id="UP000801492"/>
    </source>
</evidence>